<dbReference type="EMBL" id="QKNY01000008">
    <property type="protein sequence ID" value="RJX43506.1"/>
    <property type="molecule type" value="Genomic_DNA"/>
</dbReference>
<dbReference type="GO" id="GO:0000155">
    <property type="term" value="F:phosphorelay sensor kinase activity"/>
    <property type="evidence" value="ECO:0007669"/>
    <property type="project" value="InterPro"/>
</dbReference>
<sequence length="1850" mass="208050">MSSDTATNAGDGTPGRILDRVDEAICSLNAEWELTFVNDKAARMLGQSAGELHGSDVWEAIPSITDTAVGDELRTAMSTQTPTRFEHYNDALDRWFEVRLYPDDDGITACFDDVTEERGDRLDQRRQRQLFETVFEETEDALIVADTDRRITDFNAAAEQLFGYAASDVLGETTRLLYANDEAYDRQGDERFNEHAAVNEETYIVEYERADGTTFMGETLGTPLKGPDGEVLAFLGSVRDASARIEYEQTLESYTDTLQRFHEISIDDERAADERIDAVLELGCDHLGLDIGILSTIDDTEYTVEQVTAPDDSIRPGEQFDLGETFCDLVVDTEELVAAADASDSDLADHPAYEQQGLRSYLGTAVIVDGERYGTLNFSQAAAREQPFTESERTLVRLFAQWVGKELSRQQNKQRAAANRDRLRQIIDLLPQLVFAKDRNNEYILANQAIADAYGTTVEDVEGSTDADFVSSEAEAEQFRQDDLAVMDSGEPKHIPEEPLTKADGETVMLQTIKIPYEPVDHDTEAVLGVATDITEMTEQRRALEETSQRLTVALEATNAGVWELNLETNEVIWTESMEQLFGLDPGTSEGTYEEFLELVHPDDVPAVEASLKEATENGDSLQVEYRVEQDDGTEMWVEARAELHTGPNTPRRLVGIATDVTERKQRDAEIELQSAAMEVAMDGIAILDGDEYVYMNQAHADVFDYEPEELLGEEWRTLYDDDEIERLEAEVFPELADTGSWRGETVGRKRDGTAVTQDLGLALLDSGELICTNRDITAQKQREAELRQQRSRLRALFDNSPDNIVIHTADGTVIDVNQTMADSLGYDRDTLRSMNVAEFEAGIEQSELTDIWAGMEMNDTLKVEGKHRRADGETFPVEVWVNKIDVDGNARYIAVDRDITERKQRETELKRSREFIEQAQESASIGGWEVDLTTDSLRWTDEVYRIHDLPTDTDIDLSDGIEFYHPDDRPQIEAAFDRLISDGESYDLELRLITAADRTRWVRAVGDPQFDEAGNITGALGIFQDITDRKERDEELREVKERLDLAVEGANLGVWDWDMETDAVTFNEQWASILGFSLDELEPRLETWENRVHPADMPDVEAALNAHIDGDADLYDCEHRMQTKAGDYRWIRDVGKVVDRDDDGTPTRAVGIHLDITEEKESKLQLEEERDMFAEGPAVVFKWENDDGWPVEYVSKNVAETFGYTPEQLRSGEIPYADLIHDDDLDRVMDEVAEAKDNAVDRFRHDPYRMVTADGEIRWVTDNTKIIRTDGEITHYLGYLIDVTEQKRLERSLRESEQSVRELTTIAADTDREFDEKLDALLTLGTERLGLPYGFLNRIEDGTQHVVQAVGDHPDLQAGASAPKSDTYCRKTLTQSDPVEVQDAVAEGWGTDPAYERYAFGCYIGGTVTVDGTQYGTLCFADQQRRDHEFTDTERAFVELLVQWISHELATQTVERKLRDINDTAKQLMTVPDRSQIASIAVESATELLHTPLTGIWWYDDDREALVPAGMAESATEYIDEQPVFEDDTALAWRVFESGEFQAYDDLSAVDALHNDETMLESEAIVPLGDHGVMCAGAVKSQAFSEADLNLFEVLSSTVEAALTRAERETVLRETQAELKRSNEELEQFAYAASHDLQEPLRTVSSYLTLLERRYGEELDGDASEFIEFAVDGADRMRKMIQALLAYSRVDTRGESFESIEVRPLLEQVTDDLSVKIDEADATVSLPATTATVTGDHSQLAQLFQNLIDNGIKYNTDRPKIDISVRHDDEMVVIDITDNGIGMEADQIDDIFEVFQRLHTREEFGGTGIGLSICRKIVDRHDGTIDVQSTPGEGSTFTISLPHGEQTDE</sequence>
<proteinExistence type="predicted"/>
<dbReference type="SUPFAM" id="SSF47384">
    <property type="entry name" value="Homodimeric domain of signal transducing histidine kinase"/>
    <property type="match status" value="1"/>
</dbReference>
<dbReference type="InterPro" id="IPR036890">
    <property type="entry name" value="HATPase_C_sf"/>
</dbReference>
<keyword evidence="12" id="KW-1185">Reference proteome</keyword>
<dbReference type="InterPro" id="IPR013656">
    <property type="entry name" value="PAS_4"/>
</dbReference>
<feature type="domain" description="PAC" evidence="10">
    <location>
        <begin position="494"/>
        <end position="546"/>
    </location>
</feature>
<feature type="domain" description="PAC" evidence="10">
    <location>
        <begin position="987"/>
        <end position="1039"/>
    </location>
</feature>
<dbReference type="Gene3D" id="1.10.287.130">
    <property type="match status" value="1"/>
</dbReference>
<feature type="region of interest" description="Disordered" evidence="7">
    <location>
        <begin position="1826"/>
        <end position="1850"/>
    </location>
</feature>
<evidence type="ECO:0000256" key="7">
    <source>
        <dbReference type="SAM" id="MobiDB-lite"/>
    </source>
</evidence>
<dbReference type="Pfam" id="PF13426">
    <property type="entry name" value="PAS_9"/>
    <property type="match status" value="2"/>
</dbReference>
<keyword evidence="3" id="KW-0597">Phosphoprotein</keyword>
<dbReference type="PROSITE" id="PS50109">
    <property type="entry name" value="HIS_KIN"/>
    <property type="match status" value="1"/>
</dbReference>
<dbReference type="InterPro" id="IPR000700">
    <property type="entry name" value="PAS-assoc_C"/>
</dbReference>
<dbReference type="GO" id="GO:0006355">
    <property type="term" value="P:regulation of DNA-templated transcription"/>
    <property type="evidence" value="ECO:0007669"/>
    <property type="project" value="InterPro"/>
</dbReference>
<gene>
    <name evidence="11" type="ORF">DM826_06135</name>
</gene>
<keyword evidence="4" id="KW-0808">Transferase</keyword>
<dbReference type="InterPro" id="IPR013767">
    <property type="entry name" value="PAS_fold"/>
</dbReference>
<dbReference type="InterPro" id="IPR003018">
    <property type="entry name" value="GAF"/>
</dbReference>
<evidence type="ECO:0000313" key="11">
    <source>
        <dbReference type="EMBL" id="RJX43506.1"/>
    </source>
</evidence>
<dbReference type="SUPFAM" id="SSF55785">
    <property type="entry name" value="PYP-like sensor domain (PAS domain)"/>
    <property type="match status" value="9"/>
</dbReference>
<feature type="compositionally biased region" description="Polar residues" evidence="7">
    <location>
        <begin position="1827"/>
        <end position="1840"/>
    </location>
</feature>
<feature type="domain" description="PAC" evidence="10">
    <location>
        <begin position="622"/>
        <end position="673"/>
    </location>
</feature>
<dbReference type="PRINTS" id="PR00344">
    <property type="entry name" value="BCTRLSENSOR"/>
</dbReference>
<comment type="catalytic activity">
    <reaction evidence="1">
        <text>ATP + protein L-histidine = ADP + protein N-phospho-L-histidine.</text>
        <dbReference type="EC" id="2.7.13.3"/>
    </reaction>
</comment>
<evidence type="ECO:0000259" key="9">
    <source>
        <dbReference type="PROSITE" id="PS50112"/>
    </source>
</evidence>
<dbReference type="InterPro" id="IPR013655">
    <property type="entry name" value="PAS_fold_3"/>
</dbReference>
<feature type="domain" description="PAC" evidence="10">
    <location>
        <begin position="198"/>
        <end position="253"/>
    </location>
</feature>
<dbReference type="OrthoDB" id="8127at2157"/>
<accession>A0A3A6PZ21</accession>
<dbReference type="Pfam" id="PF08447">
    <property type="entry name" value="PAS_3"/>
    <property type="match status" value="4"/>
</dbReference>
<dbReference type="SMART" id="SM00091">
    <property type="entry name" value="PAS"/>
    <property type="match status" value="9"/>
</dbReference>
<feature type="domain" description="PAS" evidence="9">
    <location>
        <begin position="127"/>
        <end position="181"/>
    </location>
</feature>
<evidence type="ECO:0000256" key="3">
    <source>
        <dbReference type="ARBA" id="ARBA00022553"/>
    </source>
</evidence>
<dbReference type="Pfam" id="PF08448">
    <property type="entry name" value="PAS_4"/>
    <property type="match status" value="2"/>
</dbReference>
<dbReference type="Gene3D" id="3.30.450.20">
    <property type="entry name" value="PAS domain"/>
    <property type="match status" value="9"/>
</dbReference>
<dbReference type="InterPro" id="IPR005467">
    <property type="entry name" value="His_kinase_dom"/>
</dbReference>
<evidence type="ECO:0000313" key="12">
    <source>
        <dbReference type="Proteomes" id="UP000276588"/>
    </source>
</evidence>
<reference evidence="11 12" key="1">
    <citation type="submission" date="2018-06" db="EMBL/GenBank/DDBJ databases">
        <title>Halonotius sp. F13-13 a new haloarchaeeon isolated from a solar saltern from Isla Cristina, Huelva, Spain.</title>
        <authorList>
            <person name="Duran-Viseras A."/>
            <person name="Sanchez-Porro C."/>
            <person name="Ventosa A."/>
        </authorList>
    </citation>
    <scope>NUCLEOTIDE SEQUENCE [LARGE SCALE GENOMIC DNA]</scope>
    <source>
        <strain evidence="11 12">F13-13</strain>
    </source>
</reference>
<feature type="domain" description="PAS" evidence="9">
    <location>
        <begin position="1040"/>
        <end position="1112"/>
    </location>
</feature>
<evidence type="ECO:0000259" key="10">
    <source>
        <dbReference type="PROSITE" id="PS50113"/>
    </source>
</evidence>
<dbReference type="FunFam" id="3.30.565.10:FF:000006">
    <property type="entry name" value="Sensor histidine kinase WalK"/>
    <property type="match status" value="1"/>
</dbReference>
<feature type="domain" description="PAC" evidence="10">
    <location>
        <begin position="862"/>
        <end position="912"/>
    </location>
</feature>
<dbReference type="Pfam" id="PF00512">
    <property type="entry name" value="HisKA"/>
    <property type="match status" value="1"/>
</dbReference>
<dbReference type="SMART" id="SM00086">
    <property type="entry name" value="PAC"/>
    <property type="match status" value="7"/>
</dbReference>
<dbReference type="InterPro" id="IPR003661">
    <property type="entry name" value="HisK_dim/P_dom"/>
</dbReference>
<dbReference type="SMART" id="SM00387">
    <property type="entry name" value="HATPase_c"/>
    <property type="match status" value="1"/>
</dbReference>
<feature type="domain" description="PAC" evidence="10">
    <location>
        <begin position="1116"/>
        <end position="1169"/>
    </location>
</feature>
<feature type="coiled-coil region" evidence="6">
    <location>
        <begin position="1606"/>
        <end position="1633"/>
    </location>
</feature>
<dbReference type="InterPro" id="IPR000014">
    <property type="entry name" value="PAS"/>
</dbReference>
<dbReference type="InterPro" id="IPR029016">
    <property type="entry name" value="GAF-like_dom_sf"/>
</dbReference>
<dbReference type="PANTHER" id="PTHR43304:SF1">
    <property type="entry name" value="PAC DOMAIN-CONTAINING PROTEIN"/>
    <property type="match status" value="1"/>
</dbReference>
<dbReference type="Gene3D" id="3.30.450.40">
    <property type="match status" value="3"/>
</dbReference>
<dbReference type="Proteomes" id="UP000276588">
    <property type="component" value="Unassembled WGS sequence"/>
</dbReference>
<dbReference type="SMART" id="SM00388">
    <property type="entry name" value="HisKA"/>
    <property type="match status" value="1"/>
</dbReference>
<protein>
    <recommendedName>
        <fullName evidence="2">histidine kinase</fullName>
        <ecNumber evidence="2">2.7.13.3</ecNumber>
    </recommendedName>
</protein>
<comment type="caution">
    <text evidence="11">The sequence shown here is derived from an EMBL/GenBank/DDBJ whole genome shotgun (WGS) entry which is preliminary data.</text>
</comment>
<dbReference type="InterPro" id="IPR003594">
    <property type="entry name" value="HATPase_dom"/>
</dbReference>
<feature type="domain" description="PAS" evidence="9">
    <location>
        <begin position="419"/>
        <end position="473"/>
    </location>
</feature>
<evidence type="ECO:0000256" key="4">
    <source>
        <dbReference type="ARBA" id="ARBA00022679"/>
    </source>
</evidence>
<name>A0A3A6PZ21_9EURY</name>
<evidence type="ECO:0000256" key="5">
    <source>
        <dbReference type="ARBA" id="ARBA00022777"/>
    </source>
</evidence>
<dbReference type="Pfam" id="PF00989">
    <property type="entry name" value="PAS"/>
    <property type="match status" value="1"/>
</dbReference>
<dbReference type="PROSITE" id="PS50113">
    <property type="entry name" value="PAC"/>
    <property type="match status" value="7"/>
</dbReference>
<dbReference type="Gene3D" id="3.30.565.10">
    <property type="entry name" value="Histidine kinase-like ATPase, C-terminal domain"/>
    <property type="match status" value="1"/>
</dbReference>
<keyword evidence="5" id="KW-0418">Kinase</keyword>
<dbReference type="SMART" id="SM00065">
    <property type="entry name" value="GAF"/>
    <property type="match status" value="3"/>
</dbReference>
<dbReference type="Pfam" id="PF13185">
    <property type="entry name" value="GAF_2"/>
    <property type="match status" value="1"/>
</dbReference>
<feature type="domain" description="PAS" evidence="9">
    <location>
        <begin position="790"/>
        <end position="832"/>
    </location>
</feature>
<feature type="domain" description="PAC" evidence="10">
    <location>
        <begin position="1245"/>
        <end position="1296"/>
    </location>
</feature>
<evidence type="ECO:0000256" key="2">
    <source>
        <dbReference type="ARBA" id="ARBA00012438"/>
    </source>
</evidence>
<dbReference type="NCBIfam" id="TIGR00229">
    <property type="entry name" value="sensory_box"/>
    <property type="match status" value="8"/>
</dbReference>
<feature type="domain" description="PAS" evidence="9">
    <location>
        <begin position="16"/>
        <end position="80"/>
    </location>
</feature>
<feature type="domain" description="PAS" evidence="9">
    <location>
        <begin position="547"/>
        <end position="619"/>
    </location>
</feature>
<organism evidence="11 12">
    <name type="scientific">Halonotius aquaticus</name>
    <dbReference type="NCBI Taxonomy" id="2216978"/>
    <lineage>
        <taxon>Archaea</taxon>
        <taxon>Methanobacteriati</taxon>
        <taxon>Methanobacteriota</taxon>
        <taxon>Stenosarchaea group</taxon>
        <taxon>Halobacteria</taxon>
        <taxon>Halobacteriales</taxon>
        <taxon>Haloferacaceae</taxon>
        <taxon>Halonotius</taxon>
    </lineage>
</organism>
<feature type="domain" description="PAS" evidence="9">
    <location>
        <begin position="913"/>
        <end position="984"/>
    </location>
</feature>
<dbReference type="PANTHER" id="PTHR43304">
    <property type="entry name" value="PHYTOCHROME-LIKE PROTEIN CPH1"/>
    <property type="match status" value="1"/>
</dbReference>
<dbReference type="EC" id="2.7.13.3" evidence="2"/>
<dbReference type="InterPro" id="IPR035965">
    <property type="entry name" value="PAS-like_dom_sf"/>
</dbReference>
<dbReference type="CDD" id="cd00130">
    <property type="entry name" value="PAS"/>
    <property type="match status" value="9"/>
</dbReference>
<feature type="domain" description="Histidine kinase" evidence="8">
    <location>
        <begin position="1633"/>
        <end position="1846"/>
    </location>
</feature>
<dbReference type="InterPro" id="IPR004358">
    <property type="entry name" value="Sig_transdc_His_kin-like_C"/>
</dbReference>
<keyword evidence="6" id="KW-0175">Coiled coil</keyword>
<dbReference type="InterPro" id="IPR036097">
    <property type="entry name" value="HisK_dim/P_sf"/>
</dbReference>
<dbReference type="RefSeq" id="WP_120102525.1">
    <property type="nucleotide sequence ID" value="NZ_QKNY01000008.1"/>
</dbReference>
<evidence type="ECO:0000256" key="1">
    <source>
        <dbReference type="ARBA" id="ARBA00000085"/>
    </source>
</evidence>
<dbReference type="Pfam" id="PF01590">
    <property type="entry name" value="GAF"/>
    <property type="match status" value="2"/>
</dbReference>
<dbReference type="InterPro" id="IPR001610">
    <property type="entry name" value="PAC"/>
</dbReference>
<dbReference type="PROSITE" id="PS50112">
    <property type="entry name" value="PAS"/>
    <property type="match status" value="8"/>
</dbReference>
<evidence type="ECO:0000256" key="6">
    <source>
        <dbReference type="SAM" id="Coils"/>
    </source>
</evidence>
<dbReference type="SUPFAM" id="SSF55874">
    <property type="entry name" value="ATPase domain of HSP90 chaperone/DNA topoisomerase II/histidine kinase"/>
    <property type="match status" value="1"/>
</dbReference>
<dbReference type="Gene3D" id="2.10.70.100">
    <property type="match status" value="2"/>
</dbReference>
<dbReference type="CDD" id="cd00082">
    <property type="entry name" value="HisKA"/>
    <property type="match status" value="1"/>
</dbReference>
<feature type="domain" description="PAS" evidence="9">
    <location>
        <begin position="1186"/>
        <end position="1240"/>
    </location>
</feature>
<evidence type="ECO:0000259" key="8">
    <source>
        <dbReference type="PROSITE" id="PS50109"/>
    </source>
</evidence>
<dbReference type="Pfam" id="PF02518">
    <property type="entry name" value="HATPase_c"/>
    <property type="match status" value="1"/>
</dbReference>
<dbReference type="InterPro" id="IPR052162">
    <property type="entry name" value="Sensor_kinase/Photoreceptor"/>
</dbReference>
<dbReference type="SUPFAM" id="SSF55781">
    <property type="entry name" value="GAF domain-like"/>
    <property type="match status" value="3"/>
</dbReference>